<proteinExistence type="predicted"/>
<keyword evidence="1" id="KW-0863">Zinc-finger</keyword>
<evidence type="ECO:0000313" key="7">
    <source>
        <dbReference type="Proteomes" id="UP000011715"/>
    </source>
</evidence>
<dbReference type="AlphaFoldDB" id="A0A0C4ECC1"/>
<dbReference type="SUPFAM" id="SSF57850">
    <property type="entry name" value="RING/U-box"/>
    <property type="match status" value="1"/>
</dbReference>
<reference evidence="7" key="1">
    <citation type="submission" date="2010-05" db="EMBL/GenBank/DDBJ databases">
        <title>The genome sequence of Magnaporthe poae strain ATCC 64411.</title>
        <authorList>
            <person name="Ma L.-J."/>
            <person name="Dead R."/>
            <person name="Young S."/>
            <person name="Zeng Q."/>
            <person name="Koehrsen M."/>
            <person name="Alvarado L."/>
            <person name="Berlin A."/>
            <person name="Chapman S.B."/>
            <person name="Chen Z."/>
            <person name="Freedman E."/>
            <person name="Gellesch M."/>
            <person name="Goldberg J."/>
            <person name="Griggs A."/>
            <person name="Gujja S."/>
            <person name="Heilman E.R."/>
            <person name="Heiman D."/>
            <person name="Hepburn T."/>
            <person name="Howarth C."/>
            <person name="Jen D."/>
            <person name="Larson L."/>
            <person name="Mehta T."/>
            <person name="Neiman D."/>
            <person name="Pearson M."/>
            <person name="Roberts A."/>
            <person name="Saif S."/>
            <person name="Shea T."/>
            <person name="Shenoy N."/>
            <person name="Sisk P."/>
            <person name="Stolte C."/>
            <person name="Sykes S."/>
            <person name="Walk T."/>
            <person name="White J."/>
            <person name="Yandava C."/>
            <person name="Haas B."/>
            <person name="Nusbaum C."/>
            <person name="Birren B."/>
        </authorList>
    </citation>
    <scope>NUCLEOTIDE SEQUENCE [LARGE SCALE GENOMIC DNA]</scope>
    <source>
        <strain evidence="7">ATCC 64411 / 73-15</strain>
    </source>
</reference>
<gene>
    <name evidence="5" type="ORF">MAPG_10338</name>
</gene>
<dbReference type="PROSITE" id="PS50966">
    <property type="entry name" value="ZF_SWIM"/>
    <property type="match status" value="1"/>
</dbReference>
<dbReference type="EnsemblFungi" id="MAPG_10338T0">
    <property type="protein sequence ID" value="MAPG_10338T0"/>
    <property type="gene ID" value="MAPG_10338"/>
</dbReference>
<evidence type="ECO:0000256" key="2">
    <source>
        <dbReference type="SAM" id="MobiDB-lite"/>
    </source>
</evidence>
<dbReference type="VEuPathDB" id="FungiDB:MAPG_10338"/>
<organism evidence="6 7">
    <name type="scientific">Magnaporthiopsis poae (strain ATCC 64411 / 73-15)</name>
    <name type="common">Kentucky bluegrass fungus</name>
    <name type="synonym">Magnaporthe poae</name>
    <dbReference type="NCBI Taxonomy" id="644358"/>
    <lineage>
        <taxon>Eukaryota</taxon>
        <taxon>Fungi</taxon>
        <taxon>Dikarya</taxon>
        <taxon>Ascomycota</taxon>
        <taxon>Pezizomycotina</taxon>
        <taxon>Sordariomycetes</taxon>
        <taxon>Sordariomycetidae</taxon>
        <taxon>Magnaporthales</taxon>
        <taxon>Magnaporthaceae</taxon>
        <taxon>Magnaporthiopsis</taxon>
    </lineage>
</organism>
<dbReference type="CDD" id="cd16494">
    <property type="entry name" value="RING-CH-C4HC3_ZSWM2"/>
    <property type="match status" value="1"/>
</dbReference>
<dbReference type="GO" id="GO:0008270">
    <property type="term" value="F:zinc ion binding"/>
    <property type="evidence" value="ECO:0007669"/>
    <property type="project" value="UniProtKB-KW"/>
</dbReference>
<evidence type="ECO:0000259" key="4">
    <source>
        <dbReference type="PROSITE" id="PS50966"/>
    </source>
</evidence>
<keyword evidence="1" id="KW-0862">Zinc</keyword>
<reference evidence="6" key="5">
    <citation type="submission" date="2015-06" db="UniProtKB">
        <authorList>
            <consortium name="EnsemblFungi"/>
        </authorList>
    </citation>
    <scope>IDENTIFICATION</scope>
    <source>
        <strain evidence="6">ATCC 64411</strain>
    </source>
</reference>
<reference evidence="5" key="3">
    <citation type="submission" date="2011-03" db="EMBL/GenBank/DDBJ databases">
        <title>Annotation of Magnaporthe poae ATCC 64411.</title>
        <authorList>
            <person name="Ma L.-J."/>
            <person name="Dead R."/>
            <person name="Young S.K."/>
            <person name="Zeng Q."/>
            <person name="Gargeya S."/>
            <person name="Fitzgerald M."/>
            <person name="Haas B."/>
            <person name="Abouelleil A."/>
            <person name="Alvarado L."/>
            <person name="Arachchi H.M."/>
            <person name="Berlin A."/>
            <person name="Brown A."/>
            <person name="Chapman S.B."/>
            <person name="Chen Z."/>
            <person name="Dunbar C."/>
            <person name="Freedman E."/>
            <person name="Gearin G."/>
            <person name="Gellesch M."/>
            <person name="Goldberg J."/>
            <person name="Griggs A."/>
            <person name="Gujja S."/>
            <person name="Heiman D."/>
            <person name="Howarth C."/>
            <person name="Larson L."/>
            <person name="Lui A."/>
            <person name="MacDonald P.J.P."/>
            <person name="Mehta T."/>
            <person name="Montmayeur A."/>
            <person name="Murphy C."/>
            <person name="Neiman D."/>
            <person name="Pearson M."/>
            <person name="Priest M."/>
            <person name="Roberts A."/>
            <person name="Saif S."/>
            <person name="Shea T."/>
            <person name="Shenoy N."/>
            <person name="Sisk P."/>
            <person name="Stolte C."/>
            <person name="Sykes S."/>
            <person name="Yandava C."/>
            <person name="Wortman J."/>
            <person name="Nusbaum C."/>
            <person name="Birren B."/>
        </authorList>
    </citation>
    <scope>NUCLEOTIDE SEQUENCE</scope>
    <source>
        <strain evidence="5">ATCC 64411</strain>
    </source>
</reference>
<protein>
    <submittedName>
        <fullName evidence="5">Znf1</fullName>
    </submittedName>
</protein>
<dbReference type="Proteomes" id="UP000011715">
    <property type="component" value="Unassembled WGS sequence"/>
</dbReference>
<dbReference type="GO" id="GO:0061630">
    <property type="term" value="F:ubiquitin protein ligase activity"/>
    <property type="evidence" value="ECO:0007669"/>
    <property type="project" value="InterPro"/>
</dbReference>
<feature type="region of interest" description="Disordered" evidence="2">
    <location>
        <begin position="1"/>
        <end position="42"/>
    </location>
</feature>
<evidence type="ECO:0000313" key="6">
    <source>
        <dbReference type="EnsemblFungi" id="MAPG_10338T0"/>
    </source>
</evidence>
<dbReference type="OMA" id="CKHIVYV"/>
<keyword evidence="7" id="KW-1185">Reference proteome</keyword>
<reference evidence="6" key="4">
    <citation type="journal article" date="2015" name="G3 (Bethesda)">
        <title>Genome sequences of three phytopathogenic species of the Magnaporthaceae family of fungi.</title>
        <authorList>
            <person name="Okagaki L.H."/>
            <person name="Nunes C.C."/>
            <person name="Sailsbery J."/>
            <person name="Clay B."/>
            <person name="Brown D."/>
            <person name="John T."/>
            <person name="Oh Y."/>
            <person name="Young N."/>
            <person name="Fitzgerald M."/>
            <person name="Haas B.J."/>
            <person name="Zeng Q."/>
            <person name="Young S."/>
            <person name="Adiconis X."/>
            <person name="Fan L."/>
            <person name="Levin J.Z."/>
            <person name="Mitchell T.K."/>
            <person name="Okubara P.A."/>
            <person name="Farman M.L."/>
            <person name="Kohn L.M."/>
            <person name="Birren B."/>
            <person name="Ma L.-J."/>
            <person name="Dean R.A."/>
        </authorList>
    </citation>
    <scope>NUCLEOTIDE SEQUENCE</scope>
    <source>
        <strain evidence="6">ATCC 64411 / 73-15</strain>
    </source>
</reference>
<sequence>MGVPANQSFPSKGKGIPSKSATRSKPAPKAAGGVRKRTQKPALPAALREAVERHRAPQSFYPIYERATSQRFFVLSRTRCGTDDCPEEKVELAGSTGNIYNIHIARWPKCDCPHYRNGNQCKHLLYVMSRVLRARFNLVYQLALLSSELREIFDKAPPLPGTQENTCAEQGDHNRKPVEGDCPICFDELPSAADAAKSTKNCEQLVWCRAACGQNMHKHCFQMWSATKRQQAGGSSPVTCPFCRSVWEEDADDSVVKDLKKDGPLNQDGYVNVADQLGISPVRDYSTYSEWWGGGRPSYSGRRRY</sequence>
<feature type="compositionally biased region" description="Polar residues" evidence="2">
    <location>
        <begin position="1"/>
        <end position="10"/>
    </location>
</feature>
<feature type="domain" description="RING-type" evidence="3">
    <location>
        <begin position="182"/>
        <end position="244"/>
    </location>
</feature>
<evidence type="ECO:0000259" key="3">
    <source>
        <dbReference type="PROSITE" id="PS50089"/>
    </source>
</evidence>
<dbReference type="PANTHER" id="PTHR21540">
    <property type="entry name" value="RING FINGER AND SWIM DOMAIN-CONTAINING PROTEIN 2"/>
    <property type="match status" value="1"/>
</dbReference>
<accession>A0A0C4ECC1</accession>
<reference evidence="5" key="2">
    <citation type="submission" date="2010-05" db="EMBL/GenBank/DDBJ databases">
        <title>The Genome Sequence of Magnaporthe poae strain ATCC 64411.</title>
        <authorList>
            <consortium name="The Broad Institute Genome Sequencing Platform"/>
            <consortium name="Broad Institute Genome Sequencing Center for Infectious Disease"/>
            <person name="Ma L.-J."/>
            <person name="Dead R."/>
            <person name="Young S."/>
            <person name="Zeng Q."/>
            <person name="Koehrsen M."/>
            <person name="Alvarado L."/>
            <person name="Berlin A."/>
            <person name="Chapman S.B."/>
            <person name="Chen Z."/>
            <person name="Freedman E."/>
            <person name="Gellesch M."/>
            <person name="Goldberg J."/>
            <person name="Griggs A."/>
            <person name="Gujja S."/>
            <person name="Heilman E.R."/>
            <person name="Heiman D."/>
            <person name="Hepburn T."/>
            <person name="Howarth C."/>
            <person name="Jen D."/>
            <person name="Larson L."/>
            <person name="Mehta T."/>
            <person name="Neiman D."/>
            <person name="Pearson M."/>
            <person name="Roberts A."/>
            <person name="Saif S."/>
            <person name="Shea T."/>
            <person name="Shenoy N."/>
            <person name="Sisk P."/>
            <person name="Stolte C."/>
            <person name="Sykes S."/>
            <person name="Walk T."/>
            <person name="White J."/>
            <person name="Yandava C."/>
            <person name="Haas B."/>
            <person name="Nusbaum C."/>
            <person name="Birren B."/>
        </authorList>
    </citation>
    <scope>NUCLEOTIDE SEQUENCE</scope>
    <source>
        <strain evidence="5">ATCC 64411</strain>
    </source>
</reference>
<feature type="domain" description="SWIM-type" evidence="4">
    <location>
        <begin position="100"/>
        <end position="132"/>
    </location>
</feature>
<dbReference type="EMBL" id="GL876975">
    <property type="protein sequence ID" value="KLU90484.1"/>
    <property type="molecule type" value="Genomic_DNA"/>
</dbReference>
<dbReference type="InterPro" id="IPR001841">
    <property type="entry name" value="Znf_RING"/>
</dbReference>
<evidence type="ECO:0000313" key="5">
    <source>
        <dbReference type="EMBL" id="KLU90484.1"/>
    </source>
</evidence>
<dbReference type="InterPro" id="IPR013083">
    <property type="entry name" value="Znf_RING/FYVE/PHD"/>
</dbReference>
<dbReference type="PANTHER" id="PTHR21540:SF0">
    <property type="entry name" value="PHD FAMILY PROTEIN"/>
    <property type="match status" value="1"/>
</dbReference>
<dbReference type="Gene3D" id="3.30.40.10">
    <property type="entry name" value="Zinc/RING finger domain, C3HC4 (zinc finger)"/>
    <property type="match status" value="1"/>
</dbReference>
<dbReference type="eggNOG" id="ENOG502RZA9">
    <property type="taxonomic scope" value="Eukaryota"/>
</dbReference>
<dbReference type="InterPro" id="IPR039903">
    <property type="entry name" value="Zswim2"/>
</dbReference>
<keyword evidence="1" id="KW-0479">Metal-binding</keyword>
<dbReference type="STRING" id="644358.A0A0C4ECC1"/>
<dbReference type="OrthoDB" id="2122982at2759"/>
<name>A0A0C4ECC1_MAGP6</name>
<dbReference type="PROSITE" id="PS50089">
    <property type="entry name" value="ZF_RING_2"/>
    <property type="match status" value="1"/>
</dbReference>
<dbReference type="EMBL" id="ADBL01002312">
    <property type="status" value="NOT_ANNOTATED_CDS"/>
    <property type="molecule type" value="Genomic_DNA"/>
</dbReference>
<dbReference type="InterPro" id="IPR007527">
    <property type="entry name" value="Znf_SWIM"/>
</dbReference>
<evidence type="ECO:0000256" key="1">
    <source>
        <dbReference type="PROSITE-ProRule" id="PRU00175"/>
    </source>
</evidence>